<keyword evidence="3" id="KW-0804">Transcription</keyword>
<dbReference type="Proteomes" id="UP000886780">
    <property type="component" value="Unassembled WGS sequence"/>
</dbReference>
<dbReference type="EMBL" id="DXEU01000133">
    <property type="protein sequence ID" value="HIX52626.1"/>
    <property type="molecule type" value="Genomic_DNA"/>
</dbReference>
<evidence type="ECO:0000313" key="5">
    <source>
        <dbReference type="EMBL" id="HIX52626.1"/>
    </source>
</evidence>
<dbReference type="CDD" id="cd07377">
    <property type="entry name" value="WHTH_GntR"/>
    <property type="match status" value="1"/>
</dbReference>
<evidence type="ECO:0000256" key="1">
    <source>
        <dbReference type="ARBA" id="ARBA00023015"/>
    </source>
</evidence>
<dbReference type="GO" id="GO:0003700">
    <property type="term" value="F:DNA-binding transcription factor activity"/>
    <property type="evidence" value="ECO:0007669"/>
    <property type="project" value="InterPro"/>
</dbReference>
<dbReference type="Gene3D" id="3.40.1410.10">
    <property type="entry name" value="Chorismate lyase-like"/>
    <property type="match status" value="1"/>
</dbReference>
<dbReference type="SMART" id="SM00345">
    <property type="entry name" value="HTH_GNTR"/>
    <property type="match status" value="1"/>
</dbReference>
<name>A0A9D1W4L1_9FIRM</name>
<dbReference type="InterPro" id="IPR000524">
    <property type="entry name" value="Tscrpt_reg_HTH_GntR"/>
</dbReference>
<protein>
    <submittedName>
        <fullName evidence="5">GntR family transcriptional regulator</fullName>
    </submittedName>
</protein>
<dbReference type="InterPro" id="IPR036388">
    <property type="entry name" value="WH-like_DNA-bd_sf"/>
</dbReference>
<gene>
    <name evidence="5" type="ORF">IAA28_07460</name>
</gene>
<evidence type="ECO:0000256" key="3">
    <source>
        <dbReference type="ARBA" id="ARBA00023163"/>
    </source>
</evidence>
<keyword evidence="2" id="KW-0238">DNA-binding</keyword>
<evidence type="ECO:0000313" key="6">
    <source>
        <dbReference type="Proteomes" id="UP000886780"/>
    </source>
</evidence>
<proteinExistence type="predicted"/>
<evidence type="ECO:0000256" key="2">
    <source>
        <dbReference type="ARBA" id="ARBA00023125"/>
    </source>
</evidence>
<keyword evidence="1" id="KW-0805">Transcription regulation</keyword>
<organism evidence="5 6">
    <name type="scientific">Candidatus Lachnoclostridium stercoripullorum</name>
    <dbReference type="NCBI Taxonomy" id="2838635"/>
    <lineage>
        <taxon>Bacteria</taxon>
        <taxon>Bacillati</taxon>
        <taxon>Bacillota</taxon>
        <taxon>Clostridia</taxon>
        <taxon>Lachnospirales</taxon>
        <taxon>Lachnospiraceae</taxon>
    </lineage>
</organism>
<dbReference type="InterPro" id="IPR028978">
    <property type="entry name" value="Chorismate_lyase_/UTRA_dom_sf"/>
</dbReference>
<dbReference type="SUPFAM" id="SSF46785">
    <property type="entry name" value="Winged helix' DNA-binding domain"/>
    <property type="match status" value="1"/>
</dbReference>
<dbReference type="SUPFAM" id="SSF64288">
    <property type="entry name" value="Chorismate lyase-like"/>
    <property type="match status" value="1"/>
</dbReference>
<dbReference type="Gene3D" id="1.10.10.10">
    <property type="entry name" value="Winged helix-like DNA-binding domain superfamily/Winged helix DNA-binding domain"/>
    <property type="match status" value="1"/>
</dbReference>
<dbReference type="PANTHER" id="PTHR44846:SF1">
    <property type="entry name" value="MANNOSYL-D-GLYCERATE TRANSPORT_METABOLISM SYSTEM REPRESSOR MNGR-RELATED"/>
    <property type="match status" value="1"/>
</dbReference>
<comment type="caution">
    <text evidence="5">The sequence shown here is derived from an EMBL/GenBank/DDBJ whole genome shotgun (WGS) entry which is preliminary data.</text>
</comment>
<reference evidence="5" key="2">
    <citation type="submission" date="2021-04" db="EMBL/GenBank/DDBJ databases">
        <authorList>
            <person name="Gilroy R."/>
        </authorList>
    </citation>
    <scope>NUCLEOTIDE SEQUENCE</scope>
    <source>
        <strain evidence="5">ChiGjej4B4-12881</strain>
    </source>
</reference>
<evidence type="ECO:0000259" key="4">
    <source>
        <dbReference type="PROSITE" id="PS50949"/>
    </source>
</evidence>
<dbReference type="Pfam" id="PF00392">
    <property type="entry name" value="GntR"/>
    <property type="match status" value="1"/>
</dbReference>
<sequence>MNAQKNEKSRNLKHVRVYDQLYRMIQEGVYPPGTQLPSEPELASRMGVSRMTLRRALSLLIDDGLVKNIRGKGNFIRCQESLSDPDRHGLETLGNPVYFCCKDQPDSLEMEFRLEPPSKPIAESLKQHCAAVVIADLWYKCHGQPVAYTLSILPIEAISRLEIDLNRPEMLREFLETGIYSQAAGSNLHLTASNAGNFSARKYVLSKQNTFLLVQEILYGKEGVIIAINKHFIPLELFQARIYT</sequence>
<dbReference type="InterPro" id="IPR050679">
    <property type="entry name" value="Bact_HTH_transcr_reg"/>
</dbReference>
<dbReference type="PRINTS" id="PR00035">
    <property type="entry name" value="HTHGNTR"/>
</dbReference>
<dbReference type="GO" id="GO:0003677">
    <property type="term" value="F:DNA binding"/>
    <property type="evidence" value="ECO:0007669"/>
    <property type="project" value="UniProtKB-KW"/>
</dbReference>
<feature type="domain" description="HTH gntR-type" evidence="4">
    <location>
        <begin position="11"/>
        <end position="79"/>
    </location>
</feature>
<reference evidence="5" key="1">
    <citation type="journal article" date="2021" name="PeerJ">
        <title>Extensive microbial diversity within the chicken gut microbiome revealed by metagenomics and culture.</title>
        <authorList>
            <person name="Gilroy R."/>
            <person name="Ravi A."/>
            <person name="Getino M."/>
            <person name="Pursley I."/>
            <person name="Horton D.L."/>
            <person name="Alikhan N.F."/>
            <person name="Baker D."/>
            <person name="Gharbi K."/>
            <person name="Hall N."/>
            <person name="Watson M."/>
            <person name="Adriaenssens E.M."/>
            <person name="Foster-Nyarko E."/>
            <person name="Jarju S."/>
            <person name="Secka A."/>
            <person name="Antonio M."/>
            <person name="Oren A."/>
            <person name="Chaudhuri R.R."/>
            <person name="La Ragione R."/>
            <person name="Hildebrand F."/>
            <person name="Pallen M.J."/>
        </authorList>
    </citation>
    <scope>NUCLEOTIDE SEQUENCE</scope>
    <source>
        <strain evidence="5">ChiGjej4B4-12881</strain>
    </source>
</reference>
<dbReference type="AlphaFoldDB" id="A0A9D1W4L1"/>
<accession>A0A9D1W4L1</accession>
<dbReference type="GO" id="GO:0045892">
    <property type="term" value="P:negative regulation of DNA-templated transcription"/>
    <property type="evidence" value="ECO:0007669"/>
    <property type="project" value="TreeGrafter"/>
</dbReference>
<dbReference type="PROSITE" id="PS50949">
    <property type="entry name" value="HTH_GNTR"/>
    <property type="match status" value="1"/>
</dbReference>
<dbReference type="PANTHER" id="PTHR44846">
    <property type="entry name" value="MANNOSYL-D-GLYCERATE TRANSPORT/METABOLISM SYSTEM REPRESSOR MNGR-RELATED"/>
    <property type="match status" value="1"/>
</dbReference>
<dbReference type="InterPro" id="IPR036390">
    <property type="entry name" value="WH_DNA-bd_sf"/>
</dbReference>